<dbReference type="Pfam" id="PF22746">
    <property type="entry name" value="SHOCT-like_DUF2089-C"/>
    <property type="match status" value="1"/>
</dbReference>
<feature type="compositionally biased region" description="Basic and acidic residues" evidence="1">
    <location>
        <begin position="42"/>
        <end position="61"/>
    </location>
</feature>
<feature type="domain" description="YvlB/LiaX N-terminal" evidence="3">
    <location>
        <begin position="4"/>
        <end position="34"/>
    </location>
</feature>
<protein>
    <submittedName>
        <fullName evidence="4">Uncharacterized protein</fullName>
    </submittedName>
</protein>
<evidence type="ECO:0000259" key="2">
    <source>
        <dbReference type="Pfam" id="PF13349"/>
    </source>
</evidence>
<evidence type="ECO:0000259" key="3">
    <source>
        <dbReference type="Pfam" id="PF22746"/>
    </source>
</evidence>
<reference evidence="4" key="1">
    <citation type="submission" date="2014-07" db="EMBL/GenBank/DDBJ databases">
        <authorList>
            <person name="Urmite Genomes Urmite Genomes"/>
        </authorList>
    </citation>
    <scope>NUCLEOTIDE SEQUENCE</scope>
    <source>
        <strain evidence="4">13S34_air</strain>
    </source>
</reference>
<dbReference type="EMBL" id="LN483074">
    <property type="protein sequence ID" value="CEA02139.1"/>
    <property type="molecule type" value="Genomic_DNA"/>
</dbReference>
<accession>A0A078M793</accession>
<evidence type="ECO:0000313" key="4">
    <source>
        <dbReference type="EMBL" id="CEA02139.1"/>
    </source>
</evidence>
<dbReference type="InterPro" id="IPR025164">
    <property type="entry name" value="Toastrack_DUF4097"/>
</dbReference>
<proteinExistence type="predicted"/>
<dbReference type="AlphaFoldDB" id="A0A078M793"/>
<feature type="region of interest" description="Disordered" evidence="1">
    <location>
        <begin position="34"/>
        <end position="61"/>
    </location>
</feature>
<gene>
    <name evidence="4" type="ORF">BN1050_01145</name>
</gene>
<organism evidence="4">
    <name type="scientific">Metalysinibacillus saudimassiliensis</name>
    <dbReference type="NCBI Taxonomy" id="1461583"/>
    <lineage>
        <taxon>Bacteria</taxon>
        <taxon>Bacillati</taxon>
        <taxon>Bacillota</taxon>
        <taxon>Bacilli</taxon>
        <taxon>Bacillales</taxon>
        <taxon>Caryophanaceae</taxon>
        <taxon>Metalysinibacillus</taxon>
    </lineage>
</organism>
<dbReference type="InterPro" id="IPR053959">
    <property type="entry name" value="YvlB/LiaX_N"/>
</dbReference>
<dbReference type="PATRIC" id="fig|1461583.4.peg.1106"/>
<evidence type="ECO:0000256" key="1">
    <source>
        <dbReference type="SAM" id="MobiDB-lite"/>
    </source>
</evidence>
<feature type="domain" description="DUF4097" evidence="2">
    <location>
        <begin position="171"/>
        <end position="350"/>
    </location>
</feature>
<dbReference type="Pfam" id="PF13349">
    <property type="entry name" value="DUF4097"/>
    <property type="match status" value="1"/>
</dbReference>
<dbReference type="HOGENOM" id="CLU_033702_0_0_9"/>
<name>A0A078M793_9BACL</name>
<sequence length="387" mass="43033">MQTEKERILQMVSEGKLAVEEAITLLEALEKKGEVTQAEPAKAFEEATKEQPKQEQPKQEKTFEGMFEEEMKTFRKDITQIGSVFMDLFNKTVDKVKDFDVSTPFPLGEKVNFQEVKTFDGDAVRQVYVDLPNGSLTVEAAELNDVRVVASVRTAVVNNDAEATKQAFLEQFVVDVEQETLRVIADSKWSQVEVTLYLPRKKYDELKLRFLNGAVSLHDVEATKLRVKSLNGAVKANHVKFTDAEVKTSNGAIDLHDVRGHEIEAETMNGRIYIDGAIEEVEAKSINGAVSITTYAKHARKLEAETAAGNVEFYVPNHLALNGKLATNMGKLDISLADIDKVASQDQPLSKSLNFTKDVDNAPKLYVDGASRTGNIIVRYTTIVDTE</sequence>